<organism evidence="2 3">
    <name type="scientific">Mycoplana ramosa</name>
    <name type="common">Mycoplana bullata</name>
    <dbReference type="NCBI Taxonomy" id="40837"/>
    <lineage>
        <taxon>Bacteria</taxon>
        <taxon>Pseudomonadati</taxon>
        <taxon>Pseudomonadota</taxon>
        <taxon>Alphaproteobacteria</taxon>
        <taxon>Hyphomicrobiales</taxon>
        <taxon>Rhizobiaceae</taxon>
        <taxon>Mycoplana</taxon>
    </lineage>
</organism>
<sequence>MQVVGVQVHPERGGRSGFTVEFVGEAGEVVSVLLPAGDDSDLNRLNAMDRAKTVLLEVAAFDGNLPSNDGANCLRSARATGDTQTMEEELDEGLEASFPASDPVSITVSTIPAGRTDHPDAKTSE</sequence>
<feature type="compositionally biased region" description="Basic and acidic residues" evidence="1">
    <location>
        <begin position="115"/>
        <end position="125"/>
    </location>
</feature>
<feature type="region of interest" description="Disordered" evidence="1">
    <location>
        <begin position="78"/>
        <end position="125"/>
    </location>
</feature>
<name>A0ABW3YRP2_MYCRA</name>
<comment type="caution">
    <text evidence="2">The sequence shown here is derived from an EMBL/GenBank/DDBJ whole genome shotgun (WGS) entry which is preliminary data.</text>
</comment>
<reference evidence="3" key="1">
    <citation type="journal article" date="2019" name="Int. J. Syst. Evol. Microbiol.">
        <title>The Global Catalogue of Microorganisms (GCM) 10K type strain sequencing project: providing services to taxonomists for standard genome sequencing and annotation.</title>
        <authorList>
            <consortium name="The Broad Institute Genomics Platform"/>
            <consortium name="The Broad Institute Genome Sequencing Center for Infectious Disease"/>
            <person name="Wu L."/>
            <person name="Ma J."/>
        </authorList>
    </citation>
    <scope>NUCLEOTIDE SEQUENCE [LARGE SCALE GENOMIC DNA]</scope>
    <source>
        <strain evidence="3">CCUG 55609</strain>
    </source>
</reference>
<dbReference type="Proteomes" id="UP001597173">
    <property type="component" value="Unassembled WGS sequence"/>
</dbReference>
<gene>
    <name evidence="2" type="ORF">ACFQ33_04930</name>
</gene>
<evidence type="ECO:0000313" key="3">
    <source>
        <dbReference type="Proteomes" id="UP001597173"/>
    </source>
</evidence>
<dbReference type="RefSeq" id="WP_374834882.1">
    <property type="nucleotide sequence ID" value="NZ_JBHEEW010000001.1"/>
</dbReference>
<evidence type="ECO:0000256" key="1">
    <source>
        <dbReference type="SAM" id="MobiDB-lite"/>
    </source>
</evidence>
<evidence type="ECO:0000313" key="2">
    <source>
        <dbReference type="EMBL" id="MFD1327232.1"/>
    </source>
</evidence>
<feature type="compositionally biased region" description="Acidic residues" evidence="1">
    <location>
        <begin position="85"/>
        <end position="94"/>
    </location>
</feature>
<dbReference type="EMBL" id="JBHTNF010000002">
    <property type="protein sequence ID" value="MFD1327232.1"/>
    <property type="molecule type" value="Genomic_DNA"/>
</dbReference>
<proteinExistence type="predicted"/>
<keyword evidence="3" id="KW-1185">Reference proteome</keyword>
<accession>A0ABW3YRP2</accession>
<protein>
    <submittedName>
        <fullName evidence="2">Uncharacterized protein</fullName>
    </submittedName>
</protein>